<comment type="similarity">
    <text evidence="1">Belongs to the ABC transporter superfamily.</text>
</comment>
<sequence>MTDNTAVNTPTDGTAADRASAAGPLLSVEDLVVEYATAQGPFKAVDRVDFEVPHGGSLAVVGESGCGKSTLARALVRLLKPVSGRIVLDGTDIATLPERRLRPLRRRVQMVFQDPYGSLDPHLTAQQIVAEPLRVAGVSDRVQRARRAAELIDRVGLPSSALDRRPPEFSGGQRQRIGIARALASRPDLLVCDEATSALDVSVQAQVLHLLRELQADTGIAYLVIAHNLGVVREISNDVVVMRAGRVVERGPTAAVLASPADPYTRALRRASLDPTTIRGVKPRTVLSARAALSAAPDASSPSASPASSASTSPPPAAAPASPASPASEGNRS</sequence>
<dbReference type="Proteomes" id="UP000595636">
    <property type="component" value="Chromosome"/>
</dbReference>
<dbReference type="PROSITE" id="PS00211">
    <property type="entry name" value="ABC_TRANSPORTER_1"/>
    <property type="match status" value="1"/>
</dbReference>
<evidence type="ECO:0000313" key="7">
    <source>
        <dbReference type="EMBL" id="QQM45912.1"/>
    </source>
</evidence>
<feature type="region of interest" description="Disordered" evidence="5">
    <location>
        <begin position="289"/>
        <end position="333"/>
    </location>
</feature>
<dbReference type="InterPro" id="IPR050319">
    <property type="entry name" value="ABC_transp_ATP-bind"/>
</dbReference>
<organism evidence="7 8">
    <name type="scientific">Streptomyces liliifuscus</name>
    <dbReference type="NCBI Taxonomy" id="2797636"/>
    <lineage>
        <taxon>Bacteria</taxon>
        <taxon>Bacillati</taxon>
        <taxon>Actinomycetota</taxon>
        <taxon>Actinomycetes</taxon>
        <taxon>Kitasatosporales</taxon>
        <taxon>Streptomycetaceae</taxon>
        <taxon>Streptomyces</taxon>
    </lineage>
</organism>
<feature type="compositionally biased region" description="Low complexity" evidence="5">
    <location>
        <begin position="319"/>
        <end position="333"/>
    </location>
</feature>
<feature type="domain" description="ABC transporter" evidence="6">
    <location>
        <begin position="26"/>
        <end position="269"/>
    </location>
</feature>
<dbReference type="GO" id="GO:0005524">
    <property type="term" value="F:ATP binding"/>
    <property type="evidence" value="ECO:0007669"/>
    <property type="project" value="UniProtKB-KW"/>
</dbReference>
<keyword evidence="2" id="KW-0813">Transport</keyword>
<keyword evidence="8" id="KW-1185">Reference proteome</keyword>
<protein>
    <submittedName>
        <fullName evidence="7">ABC transporter ATP-binding protein</fullName>
    </submittedName>
</protein>
<dbReference type="PANTHER" id="PTHR43776:SF7">
    <property type="entry name" value="D,D-DIPEPTIDE TRANSPORT ATP-BINDING PROTEIN DDPF-RELATED"/>
    <property type="match status" value="1"/>
</dbReference>
<dbReference type="Pfam" id="PF00005">
    <property type="entry name" value="ABC_tran"/>
    <property type="match status" value="1"/>
</dbReference>
<dbReference type="EMBL" id="CP066831">
    <property type="protein sequence ID" value="QQM45912.1"/>
    <property type="molecule type" value="Genomic_DNA"/>
</dbReference>
<evidence type="ECO:0000256" key="1">
    <source>
        <dbReference type="ARBA" id="ARBA00005417"/>
    </source>
</evidence>
<dbReference type="PROSITE" id="PS50893">
    <property type="entry name" value="ABC_TRANSPORTER_2"/>
    <property type="match status" value="1"/>
</dbReference>
<dbReference type="SUPFAM" id="SSF52540">
    <property type="entry name" value="P-loop containing nucleoside triphosphate hydrolases"/>
    <property type="match status" value="1"/>
</dbReference>
<name>A0A7T7RGM3_9ACTN</name>
<dbReference type="Gene3D" id="3.40.50.300">
    <property type="entry name" value="P-loop containing nucleotide triphosphate hydrolases"/>
    <property type="match status" value="1"/>
</dbReference>
<keyword evidence="4 7" id="KW-0067">ATP-binding</keyword>
<dbReference type="CDD" id="cd03257">
    <property type="entry name" value="ABC_NikE_OppD_transporters"/>
    <property type="match status" value="1"/>
</dbReference>
<gene>
    <name evidence="7" type="ORF">JEQ17_45195</name>
</gene>
<dbReference type="KEGG" id="slf:JEQ17_45195"/>
<evidence type="ECO:0000256" key="4">
    <source>
        <dbReference type="ARBA" id="ARBA00022840"/>
    </source>
</evidence>
<dbReference type="RefSeq" id="WP_200400748.1">
    <property type="nucleotide sequence ID" value="NZ_CP066831.1"/>
</dbReference>
<keyword evidence="3" id="KW-0547">Nucleotide-binding</keyword>
<reference evidence="7 8" key="1">
    <citation type="submission" date="2020-12" db="EMBL/GenBank/DDBJ databases">
        <title>A novel species.</title>
        <authorList>
            <person name="Li K."/>
        </authorList>
    </citation>
    <scope>NUCLEOTIDE SEQUENCE [LARGE SCALE GENOMIC DNA]</scope>
    <source>
        <strain evidence="7 8">ZYC-3</strain>
    </source>
</reference>
<dbReference type="InterPro" id="IPR003593">
    <property type="entry name" value="AAA+_ATPase"/>
</dbReference>
<dbReference type="InterPro" id="IPR017871">
    <property type="entry name" value="ABC_transporter-like_CS"/>
</dbReference>
<dbReference type="AlphaFoldDB" id="A0A7T7RGM3"/>
<dbReference type="GO" id="GO:0016887">
    <property type="term" value="F:ATP hydrolysis activity"/>
    <property type="evidence" value="ECO:0007669"/>
    <property type="project" value="InterPro"/>
</dbReference>
<dbReference type="InterPro" id="IPR027417">
    <property type="entry name" value="P-loop_NTPase"/>
</dbReference>
<dbReference type="SMART" id="SM00382">
    <property type="entry name" value="AAA"/>
    <property type="match status" value="1"/>
</dbReference>
<dbReference type="PANTHER" id="PTHR43776">
    <property type="entry name" value="TRANSPORT ATP-BINDING PROTEIN"/>
    <property type="match status" value="1"/>
</dbReference>
<evidence type="ECO:0000259" key="6">
    <source>
        <dbReference type="PROSITE" id="PS50893"/>
    </source>
</evidence>
<dbReference type="InterPro" id="IPR003439">
    <property type="entry name" value="ABC_transporter-like_ATP-bd"/>
</dbReference>
<proteinExistence type="inferred from homology"/>
<evidence type="ECO:0000256" key="3">
    <source>
        <dbReference type="ARBA" id="ARBA00022741"/>
    </source>
</evidence>
<evidence type="ECO:0000313" key="8">
    <source>
        <dbReference type="Proteomes" id="UP000595636"/>
    </source>
</evidence>
<accession>A0A7T7RGM3</accession>
<evidence type="ECO:0000256" key="5">
    <source>
        <dbReference type="SAM" id="MobiDB-lite"/>
    </source>
</evidence>
<feature type="compositionally biased region" description="Low complexity" evidence="5">
    <location>
        <begin position="289"/>
        <end position="312"/>
    </location>
</feature>
<dbReference type="GO" id="GO:0055085">
    <property type="term" value="P:transmembrane transport"/>
    <property type="evidence" value="ECO:0007669"/>
    <property type="project" value="UniProtKB-ARBA"/>
</dbReference>
<evidence type="ECO:0000256" key="2">
    <source>
        <dbReference type="ARBA" id="ARBA00022448"/>
    </source>
</evidence>